<feature type="compositionally biased region" description="Low complexity" evidence="1">
    <location>
        <begin position="1"/>
        <end position="17"/>
    </location>
</feature>
<sequence>MSEQQPAQEPQQEPQQDPQEDLVPTSIPKFNVSAEAASQAQSDKLPKRYKVPPIFDAAQPGTLTKYLDELEEIFEVAGVEKEDAKFILALKYMEWATRKIHEGLATECQGDYAKFKEEMKKAYPESVDNGRGSVKRLKDIVNRHRIIPLNQRERFLRYVREFQLELTKLQKPPYAISNGEAVKLFLKGLDKEFLRAI</sequence>
<evidence type="ECO:0000256" key="1">
    <source>
        <dbReference type="SAM" id="MobiDB-lite"/>
    </source>
</evidence>
<dbReference type="Proteomes" id="UP000297245">
    <property type="component" value="Unassembled WGS sequence"/>
</dbReference>
<feature type="region of interest" description="Disordered" evidence="1">
    <location>
        <begin position="1"/>
        <end position="45"/>
    </location>
</feature>
<evidence type="ECO:0008006" key="4">
    <source>
        <dbReference type="Google" id="ProtNLM"/>
    </source>
</evidence>
<name>A0A4S8KQ39_DENBC</name>
<dbReference type="OrthoDB" id="2962718at2759"/>
<keyword evidence="3" id="KW-1185">Reference proteome</keyword>
<accession>A0A4S8KQ39</accession>
<evidence type="ECO:0000313" key="3">
    <source>
        <dbReference type="Proteomes" id="UP000297245"/>
    </source>
</evidence>
<organism evidence="2 3">
    <name type="scientific">Dendrothele bispora (strain CBS 962.96)</name>
    <dbReference type="NCBI Taxonomy" id="1314807"/>
    <lineage>
        <taxon>Eukaryota</taxon>
        <taxon>Fungi</taxon>
        <taxon>Dikarya</taxon>
        <taxon>Basidiomycota</taxon>
        <taxon>Agaricomycotina</taxon>
        <taxon>Agaricomycetes</taxon>
        <taxon>Agaricomycetidae</taxon>
        <taxon>Agaricales</taxon>
        <taxon>Agaricales incertae sedis</taxon>
        <taxon>Dendrothele</taxon>
    </lineage>
</organism>
<dbReference type="EMBL" id="ML180357">
    <property type="protein sequence ID" value="THU77713.1"/>
    <property type="molecule type" value="Genomic_DNA"/>
</dbReference>
<feature type="non-terminal residue" evidence="2">
    <location>
        <position position="197"/>
    </location>
</feature>
<evidence type="ECO:0000313" key="2">
    <source>
        <dbReference type="EMBL" id="THU77713.1"/>
    </source>
</evidence>
<gene>
    <name evidence="2" type="ORF">K435DRAFT_701798</name>
</gene>
<dbReference type="AlphaFoldDB" id="A0A4S8KQ39"/>
<protein>
    <recommendedName>
        <fullName evidence="4">Retrotransposon gag domain-containing protein</fullName>
    </recommendedName>
</protein>
<proteinExistence type="predicted"/>
<reference evidence="2 3" key="1">
    <citation type="journal article" date="2019" name="Nat. Ecol. Evol.">
        <title>Megaphylogeny resolves global patterns of mushroom evolution.</title>
        <authorList>
            <person name="Varga T."/>
            <person name="Krizsan K."/>
            <person name="Foldi C."/>
            <person name="Dima B."/>
            <person name="Sanchez-Garcia M."/>
            <person name="Sanchez-Ramirez S."/>
            <person name="Szollosi G.J."/>
            <person name="Szarkandi J.G."/>
            <person name="Papp V."/>
            <person name="Albert L."/>
            <person name="Andreopoulos W."/>
            <person name="Angelini C."/>
            <person name="Antonin V."/>
            <person name="Barry K.W."/>
            <person name="Bougher N.L."/>
            <person name="Buchanan P."/>
            <person name="Buyck B."/>
            <person name="Bense V."/>
            <person name="Catcheside P."/>
            <person name="Chovatia M."/>
            <person name="Cooper J."/>
            <person name="Damon W."/>
            <person name="Desjardin D."/>
            <person name="Finy P."/>
            <person name="Geml J."/>
            <person name="Haridas S."/>
            <person name="Hughes K."/>
            <person name="Justo A."/>
            <person name="Karasinski D."/>
            <person name="Kautmanova I."/>
            <person name="Kiss B."/>
            <person name="Kocsube S."/>
            <person name="Kotiranta H."/>
            <person name="LaButti K.M."/>
            <person name="Lechner B.E."/>
            <person name="Liimatainen K."/>
            <person name="Lipzen A."/>
            <person name="Lukacs Z."/>
            <person name="Mihaltcheva S."/>
            <person name="Morgado L.N."/>
            <person name="Niskanen T."/>
            <person name="Noordeloos M.E."/>
            <person name="Ohm R.A."/>
            <person name="Ortiz-Santana B."/>
            <person name="Ovrebo C."/>
            <person name="Racz N."/>
            <person name="Riley R."/>
            <person name="Savchenko A."/>
            <person name="Shiryaev A."/>
            <person name="Soop K."/>
            <person name="Spirin V."/>
            <person name="Szebenyi C."/>
            <person name="Tomsovsky M."/>
            <person name="Tulloss R.E."/>
            <person name="Uehling J."/>
            <person name="Grigoriev I.V."/>
            <person name="Vagvolgyi C."/>
            <person name="Papp T."/>
            <person name="Martin F.M."/>
            <person name="Miettinen O."/>
            <person name="Hibbett D.S."/>
            <person name="Nagy L.G."/>
        </authorList>
    </citation>
    <scope>NUCLEOTIDE SEQUENCE [LARGE SCALE GENOMIC DNA]</scope>
    <source>
        <strain evidence="2 3">CBS 962.96</strain>
    </source>
</reference>